<reference evidence="1" key="1">
    <citation type="journal article" date="2015" name="Nature">
        <title>Complex archaea that bridge the gap between prokaryotes and eukaryotes.</title>
        <authorList>
            <person name="Spang A."/>
            <person name="Saw J.H."/>
            <person name="Jorgensen S.L."/>
            <person name="Zaremba-Niedzwiedzka K."/>
            <person name="Martijn J."/>
            <person name="Lind A.E."/>
            <person name="van Eijk R."/>
            <person name="Schleper C."/>
            <person name="Guy L."/>
            <person name="Ettema T.J."/>
        </authorList>
    </citation>
    <scope>NUCLEOTIDE SEQUENCE</scope>
</reference>
<sequence length="201" mass="23149">MASKLSDENLEKRERLWAWFDIPQRHRGCRVNEKLKELGIPRNQYTIWKRDYAVLKEQEHTTREIQARADMEREVFIKEAVSENKKKTGRWTVDDRVDEADPDKWLQAQVMNLYRAVGKSATGGNAQSQKLLAQLMGILVEKKEITVGLTADEHARIRREAEDRVRDLNRGADGTTSLLTTPVVLSEKLCQDSGQDKSEDN</sequence>
<dbReference type="AlphaFoldDB" id="A0A0F9JW35"/>
<proteinExistence type="predicted"/>
<evidence type="ECO:0000313" key="1">
    <source>
        <dbReference type="EMBL" id="KKM73908.1"/>
    </source>
</evidence>
<comment type="caution">
    <text evidence="1">The sequence shown here is derived from an EMBL/GenBank/DDBJ whole genome shotgun (WGS) entry which is preliminary data.</text>
</comment>
<dbReference type="EMBL" id="LAZR01009225">
    <property type="protein sequence ID" value="KKM73908.1"/>
    <property type="molecule type" value="Genomic_DNA"/>
</dbReference>
<accession>A0A0F9JW35</accession>
<name>A0A0F9JW35_9ZZZZ</name>
<organism evidence="1">
    <name type="scientific">marine sediment metagenome</name>
    <dbReference type="NCBI Taxonomy" id="412755"/>
    <lineage>
        <taxon>unclassified sequences</taxon>
        <taxon>metagenomes</taxon>
        <taxon>ecological metagenomes</taxon>
    </lineage>
</organism>
<gene>
    <name evidence="1" type="ORF">LCGC14_1405590</name>
</gene>
<protein>
    <submittedName>
        <fullName evidence="1">Uncharacterized protein</fullName>
    </submittedName>
</protein>